<keyword evidence="1" id="KW-0378">Hydrolase</keyword>
<protein>
    <recommendedName>
        <fullName evidence="2">Xaa-Pro dipeptidyl-peptidase C-terminal domain-containing protein</fullName>
    </recommendedName>
</protein>
<keyword evidence="4" id="KW-1185">Reference proteome</keyword>
<dbReference type="PANTHER" id="PTHR43056:SF10">
    <property type="entry name" value="COCE_NOND FAMILY, PUTATIVE (AFU_ORTHOLOGUE AFUA_7G00600)-RELATED"/>
    <property type="match status" value="1"/>
</dbReference>
<evidence type="ECO:0000313" key="3">
    <source>
        <dbReference type="EMBL" id="SIN63700.1"/>
    </source>
</evidence>
<dbReference type="GO" id="GO:0008239">
    <property type="term" value="F:dipeptidyl-peptidase activity"/>
    <property type="evidence" value="ECO:0007669"/>
    <property type="project" value="InterPro"/>
</dbReference>
<dbReference type="SMART" id="SM00939">
    <property type="entry name" value="PepX_C"/>
    <property type="match status" value="1"/>
</dbReference>
<dbReference type="Pfam" id="PF02129">
    <property type="entry name" value="Peptidase_S15"/>
    <property type="match status" value="1"/>
</dbReference>
<dbReference type="Proteomes" id="UP000185192">
    <property type="component" value="Unassembled WGS sequence"/>
</dbReference>
<gene>
    <name evidence="3" type="ORF">SAMN02745824_1278</name>
</gene>
<dbReference type="RefSeq" id="WP_084192521.1">
    <property type="nucleotide sequence ID" value="NZ_FSQW01000001.1"/>
</dbReference>
<dbReference type="InterPro" id="IPR005674">
    <property type="entry name" value="CocE/Ser_esterase"/>
</dbReference>
<dbReference type="SUPFAM" id="SSF53474">
    <property type="entry name" value="alpha/beta-Hydrolases"/>
    <property type="match status" value="1"/>
</dbReference>
<dbReference type="PANTHER" id="PTHR43056">
    <property type="entry name" value="PEPTIDASE S9 PROLYL OLIGOPEPTIDASE"/>
    <property type="match status" value="1"/>
</dbReference>
<evidence type="ECO:0000259" key="2">
    <source>
        <dbReference type="SMART" id="SM00939"/>
    </source>
</evidence>
<dbReference type="OrthoDB" id="9806163at2"/>
<sequence>MSVKRVSLGILAVIVLASAALGYGMFTAKDPPETFLENDPEVRANPDYPAKILNTGDLENSILVNKDIWIEMRDGIRLSANVYRPKDSGQYPVVMAFTAYDKNKGPDQYPKILRAALNPDFDLGSFAVSPWTSWEGPDPAYWVPNGYVVIYVDSRGFASSEGDPGTLTMQDRDDFYDAIEWAGNQDWSNGKVGLNGVSYLAISQWVAASGNPPHLKAIIPWEGQSDSFREVLYHGGIPETAFTDFWLRKMRTGANGYPLPPPPVFRFAHKRPSLMRWVQQRPANRSGIDLSRINVPALISATWSDQGLHTRGSFEGYKQIASEQKWLFTHGRAKWDLYYSAEGLAYQKDFFDHFLKGVDNGFADRKSIRLEVRESLNEFEVRYEDDWPLPGTEYRKLFLDGAQNGFSTKPSKEIHQTRYDPHTGRATFTRQFGEETEITGNMKLKLWVSTDQGADLDLFVGIEKLDKDYNPVSFYAKTGYTRGPAAMGWLRVSQRSLDKNLSTDWQPVLRHDEPLPVSPDEIVPVEIEILPSSTLFRAGESLRLIVQGKDLFEHPSLAHKYSVNQGQHTIHSGARFDSHLLVPVIPAAD</sequence>
<dbReference type="InterPro" id="IPR013736">
    <property type="entry name" value="Xaa-Pro_dipept_C"/>
</dbReference>
<dbReference type="InterPro" id="IPR008979">
    <property type="entry name" value="Galactose-bd-like_sf"/>
</dbReference>
<dbReference type="NCBIfam" id="TIGR00976">
    <property type="entry name" value="CocE_NonD"/>
    <property type="match status" value="2"/>
</dbReference>
<dbReference type="STRING" id="1123272.SAMN02745824_1278"/>
<proteinExistence type="predicted"/>
<dbReference type="InterPro" id="IPR029058">
    <property type="entry name" value="AB_hydrolase_fold"/>
</dbReference>
<accession>A0A1N6CYR7</accession>
<name>A0A1N6CYR7_9SPHN</name>
<dbReference type="InterPro" id="IPR000383">
    <property type="entry name" value="Xaa-Pro-like_dom"/>
</dbReference>
<dbReference type="Gene3D" id="2.60.120.260">
    <property type="entry name" value="Galactose-binding domain-like"/>
    <property type="match status" value="1"/>
</dbReference>
<evidence type="ECO:0000256" key="1">
    <source>
        <dbReference type="ARBA" id="ARBA00022801"/>
    </source>
</evidence>
<evidence type="ECO:0000313" key="4">
    <source>
        <dbReference type="Proteomes" id="UP000185192"/>
    </source>
</evidence>
<dbReference type="AlphaFoldDB" id="A0A1N6CYR7"/>
<reference evidence="4" key="1">
    <citation type="submission" date="2016-11" db="EMBL/GenBank/DDBJ databases">
        <authorList>
            <person name="Varghese N."/>
            <person name="Submissions S."/>
        </authorList>
    </citation>
    <scope>NUCLEOTIDE SEQUENCE [LARGE SCALE GENOMIC DNA]</scope>
    <source>
        <strain evidence="4">DSM 22363</strain>
    </source>
</reference>
<dbReference type="Gene3D" id="1.10.3020.20">
    <property type="match status" value="1"/>
</dbReference>
<organism evidence="3 4">
    <name type="scientific">Parasphingorhabdus marina DSM 22363</name>
    <dbReference type="NCBI Taxonomy" id="1123272"/>
    <lineage>
        <taxon>Bacteria</taxon>
        <taxon>Pseudomonadati</taxon>
        <taxon>Pseudomonadota</taxon>
        <taxon>Alphaproteobacteria</taxon>
        <taxon>Sphingomonadales</taxon>
        <taxon>Sphingomonadaceae</taxon>
        <taxon>Parasphingorhabdus</taxon>
    </lineage>
</organism>
<dbReference type="SUPFAM" id="SSF49785">
    <property type="entry name" value="Galactose-binding domain-like"/>
    <property type="match status" value="1"/>
</dbReference>
<dbReference type="Gene3D" id="3.40.50.1820">
    <property type="entry name" value="alpha/beta hydrolase"/>
    <property type="match status" value="1"/>
</dbReference>
<feature type="domain" description="Xaa-Pro dipeptidyl-peptidase C-terminal" evidence="2">
    <location>
        <begin position="348"/>
        <end position="581"/>
    </location>
</feature>
<dbReference type="EMBL" id="FSQW01000001">
    <property type="protein sequence ID" value="SIN63700.1"/>
    <property type="molecule type" value="Genomic_DNA"/>
</dbReference>
<dbReference type="Pfam" id="PF08530">
    <property type="entry name" value="PepX_C"/>
    <property type="match status" value="1"/>
</dbReference>
<dbReference type="InterPro" id="IPR050585">
    <property type="entry name" value="Xaa-Pro_dipeptidyl-ppase/CocE"/>
</dbReference>